<keyword evidence="4 5" id="KW-0326">Glycosidase</keyword>
<dbReference type="PANTHER" id="PTHR11452">
    <property type="entry name" value="ALPHA-GALACTOSIDASE/ALPHA-N-ACETYLGALACTOSAMINIDASE"/>
    <property type="match status" value="1"/>
</dbReference>
<dbReference type="PANTHER" id="PTHR11452:SF75">
    <property type="entry name" value="ALPHA-GALACTOSIDASE MEL1"/>
    <property type="match status" value="1"/>
</dbReference>
<dbReference type="EMBL" id="JBBUKT010000007">
    <property type="protein sequence ID" value="MEK7952365.1"/>
    <property type="molecule type" value="Genomic_DNA"/>
</dbReference>
<evidence type="ECO:0000256" key="1">
    <source>
        <dbReference type="ARBA" id="ARBA00009743"/>
    </source>
</evidence>
<dbReference type="PRINTS" id="PR00740">
    <property type="entry name" value="GLHYDRLASE27"/>
</dbReference>
<dbReference type="RefSeq" id="WP_341406124.1">
    <property type="nucleotide sequence ID" value="NZ_JBBUKT010000007.1"/>
</dbReference>
<dbReference type="InterPro" id="IPR013783">
    <property type="entry name" value="Ig-like_fold"/>
</dbReference>
<dbReference type="Pfam" id="PF16499">
    <property type="entry name" value="Melibiase_2"/>
    <property type="match status" value="2"/>
</dbReference>
<dbReference type="SUPFAM" id="SSF49313">
    <property type="entry name" value="Cadherin-like"/>
    <property type="match status" value="1"/>
</dbReference>
<evidence type="ECO:0000256" key="5">
    <source>
        <dbReference type="RuleBase" id="RU361168"/>
    </source>
</evidence>
<dbReference type="EC" id="3.2.1.22" evidence="5"/>
<dbReference type="Gene3D" id="3.20.20.70">
    <property type="entry name" value="Aldolase class I"/>
    <property type="match status" value="1"/>
</dbReference>
<dbReference type="Gene3D" id="2.60.40.10">
    <property type="entry name" value="Immunoglobulins"/>
    <property type="match status" value="1"/>
</dbReference>
<keyword evidence="3 5" id="KW-0378">Hydrolase</keyword>
<dbReference type="CDD" id="cd14792">
    <property type="entry name" value="GH27"/>
    <property type="match status" value="1"/>
</dbReference>
<evidence type="ECO:0000256" key="3">
    <source>
        <dbReference type="ARBA" id="ARBA00022801"/>
    </source>
</evidence>
<comment type="similarity">
    <text evidence="1 5">Belongs to the glycosyl hydrolase 27 family.</text>
</comment>
<dbReference type="InterPro" id="IPR015919">
    <property type="entry name" value="Cadherin-like_sf"/>
</dbReference>
<dbReference type="Pfam" id="PF17801">
    <property type="entry name" value="Melibiase_C"/>
    <property type="match status" value="1"/>
</dbReference>
<reference evidence="8 9" key="1">
    <citation type="submission" date="2024-04" db="EMBL/GenBank/DDBJ databases">
        <title>Luteolibacter sp. isolated from soil.</title>
        <authorList>
            <person name="An J."/>
        </authorList>
    </citation>
    <scope>NUCLEOTIDE SEQUENCE [LARGE SCALE GENOMIC DNA]</scope>
    <source>
        <strain evidence="8 9">Y139</strain>
    </source>
</reference>
<dbReference type="SUPFAM" id="SSF51445">
    <property type="entry name" value="(Trans)glycosidases"/>
    <property type="match status" value="1"/>
</dbReference>
<dbReference type="Gene3D" id="2.60.40.1180">
    <property type="entry name" value="Golgi alpha-mannosidase II"/>
    <property type="match status" value="1"/>
</dbReference>
<evidence type="ECO:0000256" key="6">
    <source>
        <dbReference type="SAM" id="SignalP"/>
    </source>
</evidence>
<evidence type="ECO:0000259" key="7">
    <source>
        <dbReference type="Pfam" id="PF17801"/>
    </source>
</evidence>
<evidence type="ECO:0000313" key="9">
    <source>
        <dbReference type="Proteomes" id="UP001371305"/>
    </source>
</evidence>
<name>A0ABU9B0H2_9BACT</name>
<keyword evidence="9" id="KW-1185">Reference proteome</keyword>
<sequence length="510" mass="55940">MKPSRLLSLTLAVAPLSPAPLTAQATAEILTPKPSAEPRINGPKIFGVRPGSPFLFTIPATGERPMSFAAKGLPAGLQLDPATGRITGTLKERGTHDVILSAKNSRGTAEKPFRIVVGDTIALTPPMGWNSWNCWGGQIDQQKTLAAAQAIVRHGLDQHGWTYINIDDAWQGKRGGPHQAIQPDPKRFPDMKELCDEIHGMGLKVGIYSTPWVTTYARRIGGSSENENGDWTSPGNGPKTVNKKILPWAIGRYSFARNDAKQWAEWGIDYLKYDWNPIEVPETAEMEKALRESGRDVALSLSNSTPFQSIGDLSKLANCWRTTGDIKDTWDSMSKKGFTQDKWVSFQQPGHYNDPDMLVVGHVGWGKPHPTNLTADEQYTHISIWALLSAPLLLGCDLEKLDDFTLGLLTNDEVIAVNQDILCKQAVKVAGNDKRVVFAKPLEDGSRAVGLFNLGDQQESVEVKWSDLGIHGTQTVRDLWRQKDLGTFADGFSAPIAPHGVVLVRVMPSK</sequence>
<evidence type="ECO:0000256" key="4">
    <source>
        <dbReference type="ARBA" id="ARBA00023295"/>
    </source>
</evidence>
<comment type="caution">
    <text evidence="8">The sequence shown here is derived from an EMBL/GenBank/DDBJ whole genome shotgun (WGS) entry which is preliminary data.</text>
</comment>
<dbReference type="Pfam" id="PF05345">
    <property type="entry name" value="He_PIG"/>
    <property type="match status" value="1"/>
</dbReference>
<keyword evidence="2 6" id="KW-0732">Signal</keyword>
<feature type="signal peptide" evidence="6">
    <location>
        <begin position="1"/>
        <end position="25"/>
    </location>
</feature>
<dbReference type="InterPro" id="IPR002241">
    <property type="entry name" value="Glyco_hydro_27"/>
</dbReference>
<protein>
    <recommendedName>
        <fullName evidence="5">Alpha-galactosidase</fullName>
        <ecNumber evidence="5">3.2.1.22</ecNumber>
    </recommendedName>
    <alternativeName>
        <fullName evidence="5">Melibiase</fullName>
    </alternativeName>
</protein>
<gene>
    <name evidence="8" type="ORF">WKV53_17775</name>
</gene>
<evidence type="ECO:0000313" key="8">
    <source>
        <dbReference type="EMBL" id="MEK7952365.1"/>
    </source>
</evidence>
<feature type="domain" description="Alpha galactosidase C-terminal" evidence="7">
    <location>
        <begin position="434"/>
        <end position="506"/>
    </location>
</feature>
<feature type="chain" id="PRO_5045255463" description="Alpha-galactosidase" evidence="6">
    <location>
        <begin position="26"/>
        <end position="510"/>
    </location>
</feature>
<evidence type="ECO:0000256" key="2">
    <source>
        <dbReference type="ARBA" id="ARBA00022729"/>
    </source>
</evidence>
<dbReference type="InterPro" id="IPR017853">
    <property type="entry name" value="GH"/>
</dbReference>
<proteinExistence type="inferred from homology"/>
<keyword evidence="5" id="KW-1015">Disulfide bond</keyword>
<dbReference type="SUPFAM" id="SSF51011">
    <property type="entry name" value="Glycosyl hydrolase domain"/>
    <property type="match status" value="1"/>
</dbReference>
<dbReference type="Proteomes" id="UP001371305">
    <property type="component" value="Unassembled WGS sequence"/>
</dbReference>
<dbReference type="InterPro" id="IPR041233">
    <property type="entry name" value="Melibiase_C"/>
</dbReference>
<accession>A0ABU9B0H2</accession>
<dbReference type="InterPro" id="IPR013780">
    <property type="entry name" value="Glyco_hydro_b"/>
</dbReference>
<organism evidence="8 9">
    <name type="scientific">Luteolibacter soli</name>
    <dbReference type="NCBI Taxonomy" id="3135280"/>
    <lineage>
        <taxon>Bacteria</taxon>
        <taxon>Pseudomonadati</taxon>
        <taxon>Verrucomicrobiota</taxon>
        <taxon>Verrucomicrobiia</taxon>
        <taxon>Verrucomicrobiales</taxon>
        <taxon>Verrucomicrobiaceae</taxon>
        <taxon>Luteolibacter</taxon>
    </lineage>
</organism>
<dbReference type="InterPro" id="IPR013785">
    <property type="entry name" value="Aldolase_TIM"/>
</dbReference>
<comment type="catalytic activity">
    <reaction evidence="5">
        <text>Hydrolysis of terminal, non-reducing alpha-D-galactose residues in alpha-D-galactosides, including galactose oligosaccharides, galactomannans and galactolipids.</text>
        <dbReference type="EC" id="3.2.1.22"/>
    </reaction>
</comment>